<dbReference type="EMBL" id="GBHO01008360">
    <property type="protein sequence ID" value="JAG35244.1"/>
    <property type="molecule type" value="Transcribed_RNA"/>
</dbReference>
<feature type="region of interest" description="Disordered" evidence="1">
    <location>
        <begin position="8"/>
        <end position="29"/>
    </location>
</feature>
<dbReference type="AlphaFoldDB" id="A0A0A9YSQ8"/>
<reference evidence="3" key="3">
    <citation type="journal article" date="2016" name="Gigascience">
        <title>De novo construction of an expanded transcriptome assembly for the western tarnished plant bug, Lygus hesperus.</title>
        <authorList>
            <person name="Tassone E.E."/>
            <person name="Geib S.M."/>
            <person name="Hall B."/>
            <person name="Fabrick J.A."/>
            <person name="Brent C.S."/>
            <person name="Hull J.J."/>
        </authorList>
    </citation>
    <scope>NUCLEOTIDE SEQUENCE</scope>
</reference>
<proteinExistence type="predicted"/>
<dbReference type="EMBL" id="GDHC01014062">
    <property type="protein sequence ID" value="JAQ04567.1"/>
    <property type="molecule type" value="Transcribed_RNA"/>
</dbReference>
<protein>
    <submittedName>
        <fullName evidence="2">Obscurin</fullName>
    </submittedName>
</protein>
<accession>A0A0A9YSQ8</accession>
<feature type="compositionally biased region" description="Low complexity" evidence="1">
    <location>
        <begin position="165"/>
        <end position="176"/>
    </location>
</feature>
<gene>
    <name evidence="2" type="primary">Obscn_3</name>
    <name evidence="2" type="ORF">CM83_100818</name>
    <name evidence="3" type="ORF">g.23389</name>
</gene>
<feature type="region of interest" description="Disordered" evidence="1">
    <location>
        <begin position="152"/>
        <end position="208"/>
    </location>
</feature>
<reference evidence="2" key="2">
    <citation type="submission" date="2014-07" db="EMBL/GenBank/DDBJ databases">
        <authorList>
            <person name="Hull J."/>
        </authorList>
    </citation>
    <scope>NUCLEOTIDE SEQUENCE</scope>
</reference>
<sequence>MLPKIVVQNSTTARCNTHPHPSAPVDTEASKTVGYNHDAAVQTRVRILQLEKEKSRLRVIKKKEMQLLKQARTQIADATDAVATTDTGGASTVQSASSVSKAARPVHLREGVCIMDSKTVHSIQQDGSITTADGTVHRKVLYQRERRSIIVETHTIPSKSKHEYSSTNPTTHTSSSKIEKRSPLGRKNATPTQQPSWKRNRIGCAAQN</sequence>
<reference evidence="2" key="1">
    <citation type="journal article" date="2014" name="PLoS ONE">
        <title>Transcriptome-Based Identification of ABC Transporters in the Western Tarnished Plant Bug Lygus hesperus.</title>
        <authorList>
            <person name="Hull J.J."/>
            <person name="Chaney K."/>
            <person name="Geib S.M."/>
            <person name="Fabrick J.A."/>
            <person name="Brent C.S."/>
            <person name="Walsh D."/>
            <person name="Lavine L.C."/>
        </authorList>
    </citation>
    <scope>NUCLEOTIDE SEQUENCE</scope>
</reference>
<organism evidence="2">
    <name type="scientific">Lygus hesperus</name>
    <name type="common">Western plant bug</name>
    <dbReference type="NCBI Taxonomy" id="30085"/>
    <lineage>
        <taxon>Eukaryota</taxon>
        <taxon>Metazoa</taxon>
        <taxon>Ecdysozoa</taxon>
        <taxon>Arthropoda</taxon>
        <taxon>Hexapoda</taxon>
        <taxon>Insecta</taxon>
        <taxon>Pterygota</taxon>
        <taxon>Neoptera</taxon>
        <taxon>Paraneoptera</taxon>
        <taxon>Hemiptera</taxon>
        <taxon>Heteroptera</taxon>
        <taxon>Panheteroptera</taxon>
        <taxon>Cimicomorpha</taxon>
        <taxon>Miridae</taxon>
        <taxon>Mirini</taxon>
        <taxon>Lygus</taxon>
    </lineage>
</organism>
<evidence type="ECO:0000313" key="2">
    <source>
        <dbReference type="EMBL" id="JAG35244.1"/>
    </source>
</evidence>
<evidence type="ECO:0000256" key="1">
    <source>
        <dbReference type="SAM" id="MobiDB-lite"/>
    </source>
</evidence>
<name>A0A0A9YSQ8_LYGHE</name>
<evidence type="ECO:0000313" key="3">
    <source>
        <dbReference type="EMBL" id="JAQ04567.1"/>
    </source>
</evidence>